<dbReference type="InterPro" id="IPR007372">
    <property type="entry name" value="Lipid/polyisoprenoid-bd_YceI"/>
</dbReference>
<gene>
    <name evidence="3" type="ORF">BEL07_00965</name>
</gene>
<dbReference type="RefSeq" id="WP_070351252.1">
    <property type="nucleotide sequence ID" value="NZ_CP043474.1"/>
</dbReference>
<dbReference type="OrthoDB" id="3724977at2"/>
<dbReference type="PANTHER" id="PTHR34406:SF1">
    <property type="entry name" value="PROTEIN YCEI"/>
    <property type="match status" value="1"/>
</dbReference>
<accession>A0A1E8QAP5</accession>
<organism evidence="3 4">
    <name type="scientific">Mycolicibacterium grossiae</name>
    <dbReference type="NCBI Taxonomy" id="1552759"/>
    <lineage>
        <taxon>Bacteria</taxon>
        <taxon>Bacillati</taxon>
        <taxon>Actinomycetota</taxon>
        <taxon>Actinomycetes</taxon>
        <taxon>Mycobacteriales</taxon>
        <taxon>Mycobacteriaceae</taxon>
        <taxon>Mycolicibacterium</taxon>
    </lineage>
</organism>
<dbReference type="Proteomes" id="UP000178953">
    <property type="component" value="Unassembled WGS sequence"/>
</dbReference>
<dbReference type="PANTHER" id="PTHR34406">
    <property type="entry name" value="PROTEIN YCEI"/>
    <property type="match status" value="1"/>
</dbReference>
<proteinExistence type="inferred from homology"/>
<dbReference type="GO" id="GO:0008168">
    <property type="term" value="F:methyltransferase activity"/>
    <property type="evidence" value="ECO:0007669"/>
    <property type="project" value="UniProtKB-KW"/>
</dbReference>
<dbReference type="SUPFAM" id="SSF101874">
    <property type="entry name" value="YceI-like"/>
    <property type="match status" value="1"/>
</dbReference>
<dbReference type="InterPro" id="IPR036761">
    <property type="entry name" value="TTHA0802/YceI-like_sf"/>
</dbReference>
<evidence type="ECO:0000259" key="2">
    <source>
        <dbReference type="SMART" id="SM00867"/>
    </source>
</evidence>
<dbReference type="SMART" id="SM00867">
    <property type="entry name" value="YceI"/>
    <property type="match status" value="1"/>
</dbReference>
<feature type="domain" description="Lipid/polyisoprenoid-binding YceI-like" evidence="2">
    <location>
        <begin position="5"/>
        <end position="179"/>
    </location>
</feature>
<dbReference type="Gene3D" id="2.40.128.110">
    <property type="entry name" value="Lipid/polyisoprenoid-binding, YceI-like"/>
    <property type="match status" value="1"/>
</dbReference>
<protein>
    <submittedName>
        <fullName evidence="3">S-adenosyl-L-methionine-dependent methyltransferase</fullName>
    </submittedName>
</protein>
<evidence type="ECO:0000256" key="1">
    <source>
        <dbReference type="ARBA" id="ARBA00008812"/>
    </source>
</evidence>
<keyword evidence="3" id="KW-0489">Methyltransferase</keyword>
<dbReference type="AlphaFoldDB" id="A0A1E8QAP5"/>
<evidence type="ECO:0000313" key="3">
    <source>
        <dbReference type="EMBL" id="OFJ55512.1"/>
    </source>
</evidence>
<comment type="similarity">
    <text evidence="1">Belongs to the UPF0312 family.</text>
</comment>
<dbReference type="Pfam" id="PF04264">
    <property type="entry name" value="YceI"/>
    <property type="match status" value="1"/>
</dbReference>
<dbReference type="EMBL" id="MCHX01000002">
    <property type="protein sequence ID" value="OFJ55512.1"/>
    <property type="molecule type" value="Genomic_DNA"/>
</dbReference>
<reference evidence="3 4" key="1">
    <citation type="submission" date="2016-09" db="EMBL/GenBank/DDBJ databases">
        <title>genome sequence of Mycobacterium sp. 739 SCH.</title>
        <authorList>
            <person name="Greninger A.L."/>
            <person name="Qin X."/>
            <person name="Jerome K."/>
            <person name="Vora S."/>
            <person name="Quinn K."/>
        </authorList>
    </citation>
    <scope>NUCLEOTIDE SEQUENCE [LARGE SCALE GENOMIC DNA]</scope>
    <source>
        <strain evidence="3 4">SCH</strain>
    </source>
</reference>
<comment type="caution">
    <text evidence="3">The sequence shown here is derived from an EMBL/GenBank/DDBJ whole genome shotgun (WGS) entry which is preliminary data.</text>
</comment>
<keyword evidence="4" id="KW-1185">Reference proteome</keyword>
<sequence>MAADTRDLDASDGQLLVTTGVEGPAAKMGHRLRLAFPWRATVRFADDTPVSVELIADVADLEVLGGEGGVKGLSGPEKAIAASNATKTLDAKKHPHITFRADEIAATAVGYRLTGTLHIHGTERPRVVDLTAEDLGTAWRLSCKAVVRHSDFGVKPYSMMLGALKVADEVEVSFTAEHTTS</sequence>
<dbReference type="GO" id="GO:0032259">
    <property type="term" value="P:methylation"/>
    <property type="evidence" value="ECO:0007669"/>
    <property type="project" value="UniProtKB-KW"/>
</dbReference>
<evidence type="ECO:0000313" key="4">
    <source>
        <dbReference type="Proteomes" id="UP000178953"/>
    </source>
</evidence>
<keyword evidence="3" id="KW-0808">Transferase</keyword>
<name>A0A1E8QAP5_9MYCO</name>